<protein>
    <recommendedName>
        <fullName evidence="2">SLH domain-containing protein</fullName>
    </recommendedName>
</protein>
<reference evidence="3 4" key="1">
    <citation type="submission" date="2014-03" db="EMBL/GenBank/DDBJ databases">
        <title>The Complete Genome Sequence of Bacillus bombyseptieus.</title>
        <authorList>
            <person name="Cheng T."/>
            <person name="Lin P."/>
            <person name="Jin S."/>
            <person name="Wu Y."/>
            <person name="Fu B."/>
            <person name="Long R."/>
            <person name="Liu D."/>
            <person name="Guo Y."/>
            <person name="Peng L."/>
            <person name="Xia Q."/>
        </authorList>
    </citation>
    <scope>NUCLEOTIDE SEQUENCE [LARGE SCALE GENOMIC DNA]</scope>
    <source>
        <strain evidence="4">wang</strain>
    </source>
</reference>
<sequence length="357" mass="41796">MPKRWLDVGPKDWFYRAVLETDNIFIDTKKEETLFSGKTYNQFIGGKSRQVHNFTSTEGQTKFEVSGYKPDSREMVFVYIDGVPTLPSKLEDNFIHIGYPLTNGREVSILLSGVVEMHEGDHTPENCQIYPLMSGCSLAYPAKKLEKANNYVFDITYSLNEIAVCMNKKLKRIHVDVNEDESIQDALTRTLGFKRDCFTIINGYLYVSYNLNQFPIYVNYNYQKGAQIKNRQGEKVVPMSSCALYNDRFFPDITIYRGEFFTLLQRLRMNIYNRYTDRGYVNNTIKQTERYIKDKDKIVGKWYAESVLNILDEKFNDGCYVFPLYADDSFQPEVCVTRAEAIVYLHRFTEWALERFR</sequence>
<keyword evidence="4" id="KW-1185">Reference proteome</keyword>
<gene>
    <name evidence="3" type="ORF">CY96_07850</name>
</gene>
<evidence type="ECO:0000313" key="4">
    <source>
        <dbReference type="Proteomes" id="UP000031778"/>
    </source>
</evidence>
<feature type="domain" description="SLH" evidence="2">
    <location>
        <begin position="290"/>
        <end position="357"/>
    </location>
</feature>
<accession>A0A9W3KV16</accession>
<dbReference type="EMBL" id="CP007512">
    <property type="protein sequence ID" value="AHX17914.1"/>
    <property type="molecule type" value="Genomic_DNA"/>
</dbReference>
<dbReference type="RefSeq" id="WP_044584304.1">
    <property type="nucleotide sequence ID" value="NZ_CP007512.1"/>
</dbReference>
<dbReference type="Proteomes" id="UP000031778">
    <property type="component" value="Chromosome"/>
</dbReference>
<evidence type="ECO:0000259" key="2">
    <source>
        <dbReference type="PROSITE" id="PS51272"/>
    </source>
</evidence>
<dbReference type="KEGG" id="bby:CY96_07850"/>
<evidence type="ECO:0000313" key="3">
    <source>
        <dbReference type="EMBL" id="AHX17914.1"/>
    </source>
</evidence>
<name>A0A9W3KV16_9BACI</name>
<proteinExistence type="predicted"/>
<dbReference type="InterPro" id="IPR001119">
    <property type="entry name" value="SLH_dom"/>
</dbReference>
<dbReference type="AlphaFoldDB" id="A0A9W3KV16"/>
<organism evidence="3 4">
    <name type="scientific">Bacillus bombysepticus str. Wang</name>
    <dbReference type="NCBI Taxonomy" id="1330043"/>
    <lineage>
        <taxon>Bacteria</taxon>
        <taxon>Bacillati</taxon>
        <taxon>Bacillota</taxon>
        <taxon>Bacilli</taxon>
        <taxon>Bacillales</taxon>
        <taxon>Bacillaceae</taxon>
        <taxon>Bacillus</taxon>
        <taxon>Bacillus cereus group</taxon>
    </lineage>
</organism>
<evidence type="ECO:0000256" key="1">
    <source>
        <dbReference type="ARBA" id="ARBA00022729"/>
    </source>
</evidence>
<keyword evidence="1" id="KW-0732">Signal</keyword>
<dbReference type="PROSITE" id="PS51272">
    <property type="entry name" value="SLH"/>
    <property type="match status" value="1"/>
</dbReference>